<comment type="caution">
    <text evidence="4">The sequence shown here is derived from an EMBL/GenBank/DDBJ whole genome shotgun (WGS) entry which is preliminary data.</text>
</comment>
<feature type="transmembrane region" description="Helical" evidence="2">
    <location>
        <begin position="296"/>
        <end position="314"/>
    </location>
</feature>
<dbReference type="Gene3D" id="3.40.50.410">
    <property type="entry name" value="von Willebrand factor, type A domain"/>
    <property type="match status" value="1"/>
</dbReference>
<name>A0ABT0DDA8_9HYPH</name>
<reference evidence="4 5" key="1">
    <citation type="submission" date="2022-04" db="EMBL/GenBank/DDBJ databases">
        <authorList>
            <person name="Grouzdev D.S."/>
            <person name="Pantiukh K.S."/>
            <person name="Krutkina M.S."/>
        </authorList>
    </citation>
    <scope>NUCLEOTIDE SEQUENCE [LARGE SCALE GENOMIC DNA]</scope>
    <source>
        <strain evidence="4 5">6x-1</strain>
    </source>
</reference>
<keyword evidence="2" id="KW-1133">Transmembrane helix</keyword>
<dbReference type="Pfam" id="PF13519">
    <property type="entry name" value="VWA_2"/>
    <property type="match status" value="1"/>
</dbReference>
<dbReference type="SMART" id="SM00327">
    <property type="entry name" value="VWA"/>
    <property type="match status" value="1"/>
</dbReference>
<dbReference type="InterPro" id="IPR036465">
    <property type="entry name" value="vWFA_dom_sf"/>
</dbReference>
<proteinExistence type="predicted"/>
<protein>
    <submittedName>
        <fullName evidence="4">VWA domain-containing protein</fullName>
    </submittedName>
</protein>
<feature type="domain" description="VWFA" evidence="3">
    <location>
        <begin position="40"/>
        <end position="217"/>
    </location>
</feature>
<keyword evidence="5" id="KW-1185">Reference proteome</keyword>
<keyword evidence="2" id="KW-0812">Transmembrane</keyword>
<dbReference type="CDD" id="cd00198">
    <property type="entry name" value="vWFA"/>
    <property type="match status" value="1"/>
</dbReference>
<dbReference type="EMBL" id="JALKCH010000008">
    <property type="protein sequence ID" value="MCK0197950.1"/>
    <property type="molecule type" value="Genomic_DNA"/>
</dbReference>
<dbReference type="RefSeq" id="WP_247029845.1">
    <property type="nucleotide sequence ID" value="NZ_JALKCH010000008.1"/>
</dbReference>
<gene>
    <name evidence="4" type="ORF">MWN34_13635</name>
</gene>
<evidence type="ECO:0000256" key="2">
    <source>
        <dbReference type="SAM" id="Phobius"/>
    </source>
</evidence>
<dbReference type="Proteomes" id="UP001203284">
    <property type="component" value="Unassembled WGS sequence"/>
</dbReference>
<feature type="region of interest" description="Disordered" evidence="1">
    <location>
        <begin position="207"/>
        <end position="241"/>
    </location>
</feature>
<keyword evidence="2" id="KW-0472">Membrane</keyword>
<dbReference type="InterPro" id="IPR002035">
    <property type="entry name" value="VWF_A"/>
</dbReference>
<evidence type="ECO:0000313" key="5">
    <source>
        <dbReference type="Proteomes" id="UP001203284"/>
    </source>
</evidence>
<evidence type="ECO:0000256" key="1">
    <source>
        <dbReference type="SAM" id="MobiDB-lite"/>
    </source>
</evidence>
<evidence type="ECO:0000313" key="4">
    <source>
        <dbReference type="EMBL" id="MCK0197950.1"/>
    </source>
</evidence>
<organism evidence="4 5">
    <name type="scientific">Ancylobacter crimeensis</name>
    <dbReference type="NCBI Taxonomy" id="2579147"/>
    <lineage>
        <taxon>Bacteria</taxon>
        <taxon>Pseudomonadati</taxon>
        <taxon>Pseudomonadota</taxon>
        <taxon>Alphaproteobacteria</taxon>
        <taxon>Hyphomicrobiales</taxon>
        <taxon>Xanthobacteraceae</taxon>
        <taxon>Ancylobacter</taxon>
    </lineage>
</organism>
<dbReference type="SUPFAM" id="SSF53300">
    <property type="entry name" value="vWA-like"/>
    <property type="match status" value="1"/>
</dbReference>
<evidence type="ECO:0000259" key="3">
    <source>
        <dbReference type="SMART" id="SM00327"/>
    </source>
</evidence>
<accession>A0ABT0DDA8</accession>
<sequence>MMTGFLSRFRGDPAFWLLLLALAAGIVALVAPRIDRQRHTRDVVMVVDITGSMNVRDTTLDGAPASRLESAKRAMRALLADLPCRSRAGLAIFTERRAFLLLEPAEVCENFAALDAEIAALDWRMAWEGDSYIARGAQASWTLAQSLNADLVFLSDGHEAPPLPSDSLPPFERTEPAIRGLIVGVGGLDPAPIPKFDDEGREIGFYSETDVPQENRFGPPPADAEQRPGYNPRNAPFGGEAATGTEHLSAVHEEHLHAIADQLGLSYFHLAGPESLGPAVLASTTRRPATVPVDTYGWPAGLALLALVLVYTLLPALARRRDRRPTPLRSPSPRPYG</sequence>